<proteinExistence type="predicted"/>
<evidence type="ECO:0000259" key="3">
    <source>
        <dbReference type="Pfam" id="PF20737"/>
    </source>
</evidence>
<dbReference type="HOGENOM" id="CLU_608313_0_0_1"/>
<dbReference type="KEGG" id="npa:UCRNP2_3455"/>
<sequence length="450" mass="50298">MADRKPILDNPQATFVNTKFDPNSFCGRKREVVFQNTLLYQLKVLKDTGRYDAFKLKWHPSYSDEPDVPPIPNHLFWDSDVAKWIEGACYFLQSRQHAEIEAAVHELVAMIQSAQQPDGYLNIHFTVVEPTKRFTNLRDLHELYNAGHLIEAALAHEQLFHTGALLRPLERYVDLLHAVLGPAPPQLRGYPGHPEIELALLRLHKATGSPKALALARFFLDERGRPDGVDGRHFYDAGVQRDGPVEAIRMVYVCLLPTECGEVAGKVSVNVHMYGSATLTVPVGDSAVTVKQESEWPYDGKIGFEVKAPEGIEVDVKLRIPSWASEWQVSPDLPADLDIVALARGPIVYCVEDVDNPWDDDHFKSLIFDPASKITETLETDPTTNEKYVSLTAHDGVSFLKTPDHLAMPEASSTAEAGQPGKTLKFVPYYFRANRGGKGHMRVGLRRKSS</sequence>
<feature type="domain" description="Non-reducing end beta-L-arabinofuranosidase-like GH127 middle" evidence="2">
    <location>
        <begin position="269"/>
        <end position="329"/>
    </location>
</feature>
<dbReference type="EMBL" id="KB916044">
    <property type="protein sequence ID" value="EOD49778.1"/>
    <property type="molecule type" value="Genomic_DNA"/>
</dbReference>
<dbReference type="InterPro" id="IPR012878">
    <property type="entry name" value="Beta-AFase-like_GH127_cat"/>
</dbReference>
<feature type="domain" description="Non-reducing end beta-L-arabinofuranosidase-like GH127 C-terminal" evidence="3">
    <location>
        <begin position="330"/>
        <end position="443"/>
    </location>
</feature>
<evidence type="ECO:0000313" key="5">
    <source>
        <dbReference type="Proteomes" id="UP000013521"/>
    </source>
</evidence>
<gene>
    <name evidence="4" type="ORF">UCRNP2_3455</name>
</gene>
<dbReference type="OrthoDB" id="654211at2759"/>
<dbReference type="Pfam" id="PF20737">
    <property type="entry name" value="Glyco_hydro127C"/>
    <property type="match status" value="1"/>
</dbReference>
<dbReference type="InterPro" id="IPR008928">
    <property type="entry name" value="6-hairpin_glycosidase_sf"/>
</dbReference>
<organism evidence="4 5">
    <name type="scientific">Botryosphaeria parva (strain UCR-NP2)</name>
    <name type="common">Grapevine canker fungus</name>
    <name type="synonym">Neofusicoccum parvum</name>
    <dbReference type="NCBI Taxonomy" id="1287680"/>
    <lineage>
        <taxon>Eukaryota</taxon>
        <taxon>Fungi</taxon>
        <taxon>Dikarya</taxon>
        <taxon>Ascomycota</taxon>
        <taxon>Pezizomycotina</taxon>
        <taxon>Dothideomycetes</taxon>
        <taxon>Dothideomycetes incertae sedis</taxon>
        <taxon>Botryosphaeriales</taxon>
        <taxon>Botryosphaeriaceae</taxon>
        <taxon>Neofusicoccum</taxon>
    </lineage>
</organism>
<evidence type="ECO:0000259" key="2">
    <source>
        <dbReference type="Pfam" id="PF20736"/>
    </source>
</evidence>
<reference evidence="5" key="1">
    <citation type="journal article" date="2013" name="Genome Announc.">
        <title>Draft genome sequence of Neofusicoccum parvum isolate UCR-NP2, a fungal vascular pathogen associated with grapevine cankers.</title>
        <authorList>
            <person name="Blanco-Ulate B."/>
            <person name="Rolshausen P."/>
            <person name="Cantu D."/>
        </authorList>
    </citation>
    <scope>NUCLEOTIDE SEQUENCE [LARGE SCALE GENOMIC DNA]</scope>
    <source>
        <strain evidence="5">UCR-NP2</strain>
    </source>
</reference>
<dbReference type="SUPFAM" id="SSF48208">
    <property type="entry name" value="Six-hairpin glycosidases"/>
    <property type="match status" value="1"/>
</dbReference>
<evidence type="ECO:0000313" key="4">
    <source>
        <dbReference type="EMBL" id="EOD49778.1"/>
    </source>
</evidence>
<dbReference type="Pfam" id="PF07944">
    <property type="entry name" value="Beta-AFase-like_GH127_cat"/>
    <property type="match status" value="1"/>
</dbReference>
<protein>
    <submittedName>
        <fullName evidence="4">Putative duf1680 domain protein</fullName>
    </submittedName>
</protein>
<dbReference type="InterPro" id="IPR049174">
    <property type="entry name" value="Beta-AFase-like"/>
</dbReference>
<name>R1EPN7_BOTPV</name>
<dbReference type="GO" id="GO:0005975">
    <property type="term" value="P:carbohydrate metabolic process"/>
    <property type="evidence" value="ECO:0007669"/>
    <property type="project" value="InterPro"/>
</dbReference>
<dbReference type="Proteomes" id="UP000013521">
    <property type="component" value="Unassembled WGS sequence"/>
</dbReference>
<dbReference type="InterPro" id="IPR049046">
    <property type="entry name" value="Beta-AFase-like_GH127_middle"/>
</dbReference>
<dbReference type="OMA" id="EWTISPE"/>
<feature type="domain" description="Non-reducing end beta-L-arabinofuranosidase-like GH127 catalytic" evidence="1">
    <location>
        <begin position="24"/>
        <end position="225"/>
    </location>
</feature>
<dbReference type="PANTHER" id="PTHR43465">
    <property type="entry name" value="DUF1680 DOMAIN PROTEIN (AFU_ORTHOLOGUE AFUA_1G08910)"/>
    <property type="match status" value="1"/>
</dbReference>
<evidence type="ECO:0000259" key="1">
    <source>
        <dbReference type="Pfam" id="PF07944"/>
    </source>
</evidence>
<dbReference type="eggNOG" id="ENOG502QYM6">
    <property type="taxonomic scope" value="Eukaryota"/>
</dbReference>
<dbReference type="InterPro" id="IPR049049">
    <property type="entry name" value="Beta-AFase-like_GH127_C"/>
</dbReference>
<dbReference type="Pfam" id="PF20736">
    <property type="entry name" value="Glyco_hydro127M"/>
    <property type="match status" value="1"/>
</dbReference>
<dbReference type="PANTHER" id="PTHR43465:SF2">
    <property type="entry name" value="DUF1680 DOMAIN PROTEIN (AFU_ORTHOLOGUE AFUA_1G08910)"/>
    <property type="match status" value="1"/>
</dbReference>
<accession>R1EPN7</accession>
<dbReference type="AlphaFoldDB" id="R1EPN7"/>